<accession>A0ABU0R0A5</accession>
<protein>
    <submittedName>
        <fullName evidence="1">Uncharacterized protein</fullName>
    </submittedName>
</protein>
<dbReference type="RefSeq" id="WP_307178981.1">
    <property type="nucleotide sequence ID" value="NZ_JAUSYP010000001.1"/>
</dbReference>
<reference evidence="1 2" key="1">
    <citation type="submission" date="2023-07" db="EMBL/GenBank/DDBJ databases">
        <title>Comparative genomics of wheat-associated soil bacteria to identify genetic determinants of phenazine resistance.</title>
        <authorList>
            <person name="Mouncey N."/>
        </authorList>
    </citation>
    <scope>NUCLEOTIDE SEQUENCE [LARGE SCALE GENOMIC DNA]</scope>
    <source>
        <strain evidence="1 2">B3I12</strain>
    </source>
</reference>
<organism evidence="1 2">
    <name type="scientific">Streptomyces africanus</name>
    <dbReference type="NCBI Taxonomy" id="231024"/>
    <lineage>
        <taxon>Bacteria</taxon>
        <taxon>Bacillati</taxon>
        <taxon>Actinomycetota</taxon>
        <taxon>Actinomycetes</taxon>
        <taxon>Kitasatosporales</taxon>
        <taxon>Streptomycetaceae</taxon>
        <taxon>Streptomyces</taxon>
    </lineage>
</organism>
<gene>
    <name evidence="1" type="ORF">QF034_007325</name>
</gene>
<sequence length="101" mass="10596">MTAWNGLGRLTDYRGLGRPGHCMSAFREVPADQGLAEPGADRRGVPPEHRADLLGRTIEAALEPSAGPDEGTFRAAAQDVLAALAAAQDTLAEARSRSASR</sequence>
<dbReference type="Proteomes" id="UP001232755">
    <property type="component" value="Unassembled WGS sequence"/>
</dbReference>
<comment type="caution">
    <text evidence="1">The sequence shown here is derived from an EMBL/GenBank/DDBJ whole genome shotgun (WGS) entry which is preliminary data.</text>
</comment>
<evidence type="ECO:0000313" key="2">
    <source>
        <dbReference type="Proteomes" id="UP001232755"/>
    </source>
</evidence>
<evidence type="ECO:0000313" key="1">
    <source>
        <dbReference type="EMBL" id="MDQ0753094.1"/>
    </source>
</evidence>
<name>A0ABU0R0A5_9ACTN</name>
<dbReference type="EMBL" id="JAUSYP010000001">
    <property type="protein sequence ID" value="MDQ0753094.1"/>
    <property type="molecule type" value="Genomic_DNA"/>
</dbReference>
<keyword evidence="2" id="KW-1185">Reference proteome</keyword>
<proteinExistence type="predicted"/>